<proteinExistence type="predicted"/>
<sequence>MTGSLSLRALRRLRTTPGGQLDCRISFSDGPGTSRPVAYVEREVLPDGISAYLAARKSGARSFVLWADEHRQTRVATLVTVSAGSRRAQFKVLGPHGEPLGMFTRDKAFSQGLRTRWTVSRAGSPDAVGYKGRLFWWCVWWLCSPLLPLILVATLFGGGGGDFPRGPRRIKWRSGGQVPLEFKSSGDTLHLYAPELDWRLGAALVALIPSFDGWIGDPWDSRKD</sequence>
<keyword evidence="3" id="KW-1185">Reference proteome</keyword>
<dbReference type="EMBL" id="BMNT01000022">
    <property type="protein sequence ID" value="GGK94612.1"/>
    <property type="molecule type" value="Genomic_DNA"/>
</dbReference>
<comment type="caution">
    <text evidence="2">The sequence shown here is derived from an EMBL/GenBank/DDBJ whole genome shotgun (WGS) entry which is preliminary data.</text>
</comment>
<dbReference type="RefSeq" id="WP_189164669.1">
    <property type="nucleotide sequence ID" value="NZ_BMNT01000022.1"/>
</dbReference>
<keyword evidence="1" id="KW-0472">Membrane</keyword>
<organism evidence="2 3">
    <name type="scientific">Sphaerisporangium melleum</name>
    <dbReference type="NCBI Taxonomy" id="321316"/>
    <lineage>
        <taxon>Bacteria</taxon>
        <taxon>Bacillati</taxon>
        <taxon>Actinomycetota</taxon>
        <taxon>Actinomycetes</taxon>
        <taxon>Streptosporangiales</taxon>
        <taxon>Streptosporangiaceae</taxon>
        <taxon>Sphaerisporangium</taxon>
    </lineage>
</organism>
<gene>
    <name evidence="2" type="ORF">GCM10007964_41280</name>
</gene>
<name>A0A917R7W8_9ACTN</name>
<evidence type="ECO:0000313" key="3">
    <source>
        <dbReference type="Proteomes" id="UP000645217"/>
    </source>
</evidence>
<protein>
    <submittedName>
        <fullName evidence="2">Uncharacterized protein</fullName>
    </submittedName>
</protein>
<dbReference type="Proteomes" id="UP000645217">
    <property type="component" value="Unassembled WGS sequence"/>
</dbReference>
<reference evidence="2" key="1">
    <citation type="journal article" date="2014" name="Int. J. Syst. Evol. Microbiol.">
        <title>Complete genome sequence of Corynebacterium casei LMG S-19264T (=DSM 44701T), isolated from a smear-ripened cheese.</title>
        <authorList>
            <consortium name="US DOE Joint Genome Institute (JGI-PGF)"/>
            <person name="Walter F."/>
            <person name="Albersmeier A."/>
            <person name="Kalinowski J."/>
            <person name="Ruckert C."/>
        </authorList>
    </citation>
    <scope>NUCLEOTIDE SEQUENCE</scope>
    <source>
        <strain evidence="2">JCM 13064</strain>
    </source>
</reference>
<dbReference type="AlphaFoldDB" id="A0A917R7W8"/>
<evidence type="ECO:0000256" key="1">
    <source>
        <dbReference type="SAM" id="Phobius"/>
    </source>
</evidence>
<keyword evidence="1" id="KW-1133">Transmembrane helix</keyword>
<feature type="transmembrane region" description="Helical" evidence="1">
    <location>
        <begin position="134"/>
        <end position="159"/>
    </location>
</feature>
<reference evidence="2" key="2">
    <citation type="submission" date="2020-09" db="EMBL/GenBank/DDBJ databases">
        <authorList>
            <person name="Sun Q."/>
            <person name="Ohkuma M."/>
        </authorList>
    </citation>
    <scope>NUCLEOTIDE SEQUENCE</scope>
    <source>
        <strain evidence="2">JCM 13064</strain>
    </source>
</reference>
<evidence type="ECO:0000313" key="2">
    <source>
        <dbReference type="EMBL" id="GGK94612.1"/>
    </source>
</evidence>
<keyword evidence="1" id="KW-0812">Transmembrane</keyword>
<accession>A0A917R7W8</accession>